<keyword evidence="3 6" id="KW-0819">tRNA processing</keyword>
<evidence type="ECO:0000256" key="2">
    <source>
        <dbReference type="ARBA" id="ARBA00022679"/>
    </source>
</evidence>
<dbReference type="NCBIfam" id="TIGR00430">
    <property type="entry name" value="Q_tRNA_tgt"/>
    <property type="match status" value="1"/>
</dbReference>
<comment type="function">
    <text evidence="6">Catalytic subunit of the queuine tRNA-ribosyltransferase (TGT) that catalyzes the base-exchange of a guanine (G) residue with queuine (Q) at position 34 (anticodon wobble position) in tRNAs with GU(N) anticodons (tRNA-Asp, -Asn, -His and -Tyr), resulting in the hypermodified nucleoside queuosine (7-(((4,5-cis-dihydroxy-2-cyclopenten-1-yl)amino)methyl)-7-deazaguanosine). Catalysis occurs through a double-displacement mechanism. The nucleophile active site attacks the C1' of nucleotide 34 to detach the guanine base from the RNA, forming a covalent enzyme-RNA intermediate. The proton acceptor active site deprotonates the incoming queuine, allowing a nucleophilic attack on the C1' of the ribose to form the product.</text>
</comment>
<evidence type="ECO:0000313" key="8">
    <source>
        <dbReference type="EMBL" id="KAK9839999.1"/>
    </source>
</evidence>
<dbReference type="PANTHER" id="PTHR43530:SF1">
    <property type="entry name" value="QUEUINE TRNA-RIBOSYLTRANSFERASE CATALYTIC SUBUNIT 1"/>
    <property type="match status" value="1"/>
</dbReference>
<feature type="region of interest" description="RNA binding" evidence="6">
    <location>
        <begin position="272"/>
        <end position="278"/>
    </location>
</feature>
<gene>
    <name evidence="8" type="ORF">WJX74_001751</name>
</gene>
<dbReference type="InterPro" id="IPR002616">
    <property type="entry name" value="tRNA_ribo_trans-like"/>
</dbReference>
<dbReference type="NCBIfam" id="TIGR00449">
    <property type="entry name" value="tgt_general"/>
    <property type="match status" value="1"/>
</dbReference>
<evidence type="ECO:0000256" key="3">
    <source>
        <dbReference type="ARBA" id="ARBA00022694"/>
    </source>
</evidence>
<evidence type="ECO:0000256" key="4">
    <source>
        <dbReference type="ARBA" id="ARBA00022723"/>
    </source>
</evidence>
<dbReference type="Pfam" id="PF01702">
    <property type="entry name" value="TGT"/>
    <property type="match status" value="1"/>
</dbReference>
<dbReference type="InterPro" id="IPR036511">
    <property type="entry name" value="TGT-like_sf"/>
</dbReference>
<feature type="binding site" evidence="6">
    <location>
        <begin position="116"/>
        <end position="120"/>
    </location>
    <ligand>
        <name>substrate</name>
    </ligand>
</feature>
<dbReference type="AlphaFoldDB" id="A0AAW1S1B2"/>
<feature type="binding site" evidence="6">
    <location>
        <position position="170"/>
    </location>
    <ligand>
        <name>substrate</name>
    </ligand>
</feature>
<comment type="subunit">
    <text evidence="6">Heterodimer of a catalytic subunit and an accessory subunit.</text>
</comment>
<feature type="binding site" evidence="6">
    <location>
        <position position="241"/>
    </location>
    <ligand>
        <name>substrate</name>
    </ligand>
</feature>
<keyword evidence="4 6" id="KW-0479">Metal-binding</keyword>
<feature type="binding site" evidence="6">
    <location>
        <position position="331"/>
    </location>
    <ligand>
        <name>Zn(2+)</name>
        <dbReference type="ChEBI" id="CHEBI:29105"/>
    </ligand>
</feature>
<evidence type="ECO:0000259" key="7">
    <source>
        <dbReference type="Pfam" id="PF01702"/>
    </source>
</evidence>
<dbReference type="GO" id="GO:0005829">
    <property type="term" value="C:cytosol"/>
    <property type="evidence" value="ECO:0007669"/>
    <property type="project" value="TreeGrafter"/>
</dbReference>
<dbReference type="GO" id="GO:0008479">
    <property type="term" value="F:tRNA-guanosine(34) queuine transglycosylase activity"/>
    <property type="evidence" value="ECO:0007669"/>
    <property type="project" value="UniProtKB-UniRule"/>
</dbReference>
<comment type="subcellular location">
    <subcellularLocation>
        <location evidence="6">Cytoplasm</location>
    </subcellularLocation>
</comment>
<dbReference type="InterPro" id="IPR004803">
    <property type="entry name" value="TGT"/>
</dbReference>
<evidence type="ECO:0000313" key="9">
    <source>
        <dbReference type="Proteomes" id="UP001438707"/>
    </source>
</evidence>
<dbReference type="Gene3D" id="3.20.20.105">
    <property type="entry name" value="Queuine tRNA-ribosyltransferase-like"/>
    <property type="match status" value="1"/>
</dbReference>
<organism evidence="8 9">
    <name type="scientific">Apatococcus lobatus</name>
    <dbReference type="NCBI Taxonomy" id="904363"/>
    <lineage>
        <taxon>Eukaryota</taxon>
        <taxon>Viridiplantae</taxon>
        <taxon>Chlorophyta</taxon>
        <taxon>core chlorophytes</taxon>
        <taxon>Trebouxiophyceae</taxon>
        <taxon>Chlorellales</taxon>
        <taxon>Chlorellaceae</taxon>
        <taxon>Apatococcus</taxon>
    </lineage>
</organism>
<comment type="similarity">
    <text evidence="6">Belongs to the queuine tRNA-ribosyltransferase family.</text>
</comment>
<accession>A0AAW1S1B2</accession>
<protein>
    <recommendedName>
        <fullName evidence="6">Queuine tRNA-ribosyltransferase catalytic subunit 1</fullName>
        <ecNumber evidence="6">2.4.2.64</ecNumber>
    </recommendedName>
    <alternativeName>
        <fullName evidence="6">Guanine insertion enzyme</fullName>
    </alternativeName>
    <alternativeName>
        <fullName evidence="6">tRNA-guanine transglycosylase</fullName>
    </alternativeName>
</protein>
<name>A0AAW1S1B2_9CHLO</name>
<dbReference type="GO" id="GO:0006400">
    <property type="term" value="P:tRNA modification"/>
    <property type="evidence" value="ECO:0007669"/>
    <property type="project" value="InterPro"/>
</dbReference>
<feature type="active site" description="Nucleophile" evidence="6">
    <location>
        <position position="291"/>
    </location>
</feature>
<dbReference type="GO" id="GO:0046872">
    <property type="term" value="F:metal ion binding"/>
    <property type="evidence" value="ECO:0007669"/>
    <property type="project" value="UniProtKB-KW"/>
</dbReference>
<keyword evidence="2 6" id="KW-0808">Transferase</keyword>
<reference evidence="8 9" key="1">
    <citation type="journal article" date="2024" name="Nat. Commun.">
        <title>Phylogenomics reveals the evolutionary origins of lichenization in chlorophyte algae.</title>
        <authorList>
            <person name="Puginier C."/>
            <person name="Libourel C."/>
            <person name="Otte J."/>
            <person name="Skaloud P."/>
            <person name="Haon M."/>
            <person name="Grisel S."/>
            <person name="Petersen M."/>
            <person name="Berrin J.G."/>
            <person name="Delaux P.M."/>
            <person name="Dal Grande F."/>
            <person name="Keller J."/>
        </authorList>
    </citation>
    <scope>NUCLEOTIDE SEQUENCE [LARGE SCALE GENOMIC DNA]</scope>
    <source>
        <strain evidence="8 9">SAG 2145</strain>
    </source>
</reference>
<dbReference type="SUPFAM" id="SSF51713">
    <property type="entry name" value="tRNA-guanine transglycosylase"/>
    <property type="match status" value="1"/>
</dbReference>
<feature type="binding site" evidence="6">
    <location>
        <position position="329"/>
    </location>
    <ligand>
        <name>Zn(2+)</name>
        <dbReference type="ChEBI" id="CHEBI:29105"/>
    </ligand>
</feature>
<feature type="domain" description="tRNA-guanine(15) transglycosylase-like" evidence="7">
    <location>
        <begin position="30"/>
        <end position="393"/>
    </location>
</feature>
<comment type="cofactor">
    <cofactor evidence="6">
        <name>Zn(2+)</name>
        <dbReference type="ChEBI" id="CHEBI:29105"/>
    </cofactor>
</comment>
<proteinExistence type="inferred from homology"/>
<evidence type="ECO:0000256" key="5">
    <source>
        <dbReference type="ARBA" id="ARBA00022833"/>
    </source>
</evidence>
<feature type="binding site" evidence="6">
    <location>
        <position position="334"/>
    </location>
    <ligand>
        <name>Zn(2+)</name>
        <dbReference type="ChEBI" id="CHEBI:29105"/>
    </ligand>
</feature>
<feature type="region of interest" description="RNA binding; important for wobble base 34 recognition" evidence="6">
    <location>
        <begin position="296"/>
        <end position="300"/>
    </location>
</feature>
<dbReference type="EC" id="2.4.2.64" evidence="6"/>
<keyword evidence="1 6" id="KW-0328">Glycosyltransferase</keyword>
<dbReference type="Proteomes" id="UP001438707">
    <property type="component" value="Unassembled WGS sequence"/>
</dbReference>
<dbReference type="EMBL" id="JALJOS010000004">
    <property type="protein sequence ID" value="KAK9839999.1"/>
    <property type="molecule type" value="Genomic_DNA"/>
</dbReference>
<keyword evidence="9" id="KW-1185">Reference proteome</keyword>
<feature type="binding site" evidence="6">
    <location>
        <position position="360"/>
    </location>
    <ligand>
        <name>Zn(2+)</name>
        <dbReference type="ChEBI" id="CHEBI:29105"/>
    </ligand>
</feature>
<keyword evidence="5 6" id="KW-0862">Zinc</keyword>
<comment type="catalytic activity">
    <reaction evidence="6">
        <text>guanosine(34) in tRNA + queuine = queuosine(34) in tRNA + guanine</text>
        <dbReference type="Rhea" id="RHEA:16633"/>
        <dbReference type="Rhea" id="RHEA-COMP:10341"/>
        <dbReference type="Rhea" id="RHEA-COMP:18571"/>
        <dbReference type="ChEBI" id="CHEBI:16235"/>
        <dbReference type="ChEBI" id="CHEBI:17433"/>
        <dbReference type="ChEBI" id="CHEBI:74269"/>
        <dbReference type="ChEBI" id="CHEBI:194431"/>
        <dbReference type="EC" id="2.4.2.64"/>
    </reaction>
</comment>
<evidence type="ECO:0000256" key="1">
    <source>
        <dbReference type="ARBA" id="ARBA00022676"/>
    </source>
</evidence>
<dbReference type="PANTHER" id="PTHR43530">
    <property type="entry name" value="QUEUINE TRNA-RIBOSYLTRANSFERASE CATALYTIC SUBUNIT 1"/>
    <property type="match status" value="1"/>
</dbReference>
<feature type="binding site" evidence="6">
    <location>
        <position position="214"/>
    </location>
    <ligand>
        <name>substrate</name>
    </ligand>
</feature>
<keyword evidence="6" id="KW-0963">Cytoplasm</keyword>
<dbReference type="HAMAP" id="MF_00168">
    <property type="entry name" value="Q_tRNA_Tgt"/>
    <property type="match status" value="1"/>
</dbReference>
<comment type="caution">
    <text evidence="8">The sequence shown here is derived from an EMBL/GenBank/DDBJ whole genome shotgun (WGS) entry which is preliminary data.</text>
</comment>
<evidence type="ECO:0000256" key="6">
    <source>
        <dbReference type="HAMAP-Rule" id="MF_03218"/>
    </source>
</evidence>
<feature type="active site" description="Proton acceptor" evidence="6">
    <location>
        <position position="116"/>
    </location>
</feature>
<sequence length="421" mass="45914">MSDVTCSISTDLPHSTSPALDFKVVASQGRARSSVVRLPHFTALTPMFMPVGTQGTVKGMSKGTVKGMTSQQLEELDCHVILGNTYHLESRPGSDLVAELGGLHDFISWPRAMLTDSGGFQMVSLLHLAEITEAGVEFQSPVDGARLLLTPEQSMGIQNRLGADIMMALDDVVSSVSTSAERFEEATHRTTRWIDRCIAAHTRPAEQNLFGIIQGGLDERLRAISIEDLVARQLPGYAIGGLAGGEDKDSFWRMVSFCTARLPADKPRYVMGIGYPMDVVICSALGADMYDSVYPTRTARFGVALVPDGVLKLKTAACANDFRPIDDTCSCMTCQRYTRAFLQGLVARDLPFAAHLVTYHNIAYMQRLGRDMRAAIAEQRFPAFVRGFVHQHHPEGDAPAWICRALDAAGIPLTKPHETAA</sequence>